<protein>
    <submittedName>
        <fullName evidence="2">Uncharacterized protein</fullName>
    </submittedName>
</protein>
<dbReference type="KEGG" id="ltr:EVS81_12975"/>
<proteinExistence type="predicted"/>
<feature type="region of interest" description="Disordered" evidence="1">
    <location>
        <begin position="57"/>
        <end position="85"/>
    </location>
</feature>
<organism evidence="2 3">
    <name type="scientific">Leucobacter triazinivorans</name>
    <dbReference type="NCBI Taxonomy" id="1784719"/>
    <lineage>
        <taxon>Bacteria</taxon>
        <taxon>Bacillati</taxon>
        <taxon>Actinomycetota</taxon>
        <taxon>Actinomycetes</taxon>
        <taxon>Micrococcales</taxon>
        <taxon>Microbacteriaceae</taxon>
        <taxon>Leucobacter</taxon>
    </lineage>
</organism>
<evidence type="ECO:0000256" key="1">
    <source>
        <dbReference type="SAM" id="MobiDB-lite"/>
    </source>
</evidence>
<dbReference type="RefSeq" id="WP_130110741.1">
    <property type="nucleotide sequence ID" value="NZ_CP035806.1"/>
</dbReference>
<accession>A0A4P6KJ49</accession>
<feature type="region of interest" description="Disordered" evidence="1">
    <location>
        <begin position="1"/>
        <end position="25"/>
    </location>
</feature>
<gene>
    <name evidence="2" type="ORF">EVS81_12975</name>
</gene>
<dbReference type="Proteomes" id="UP000289260">
    <property type="component" value="Chromosome"/>
</dbReference>
<dbReference type="AlphaFoldDB" id="A0A4P6KJ49"/>
<evidence type="ECO:0000313" key="2">
    <source>
        <dbReference type="EMBL" id="QBE49624.1"/>
    </source>
</evidence>
<keyword evidence="3" id="KW-1185">Reference proteome</keyword>
<dbReference type="OrthoDB" id="5122457at2"/>
<dbReference type="EMBL" id="CP035806">
    <property type="protein sequence ID" value="QBE49624.1"/>
    <property type="molecule type" value="Genomic_DNA"/>
</dbReference>
<name>A0A4P6KJ49_9MICO</name>
<feature type="compositionally biased region" description="Basic and acidic residues" evidence="1">
    <location>
        <begin position="1"/>
        <end position="12"/>
    </location>
</feature>
<evidence type="ECO:0000313" key="3">
    <source>
        <dbReference type="Proteomes" id="UP000289260"/>
    </source>
</evidence>
<reference evidence="2 3" key="1">
    <citation type="submission" date="2019-02" db="EMBL/GenBank/DDBJ databases">
        <authorList>
            <person name="Sun L."/>
            <person name="Pan D."/>
            <person name="Wu X."/>
        </authorList>
    </citation>
    <scope>NUCLEOTIDE SEQUENCE [LARGE SCALE GENOMIC DNA]</scope>
    <source>
        <strain evidence="2 3">JW-1</strain>
    </source>
</reference>
<sequence length="85" mass="9223">MSDYGRRARRPNDAPTVLLQGRVSPTARNDVREAAEASGVTMSYYLDALITKLVNENGGMPLVDPPARDRANQLDLPEEAPTKAA</sequence>